<dbReference type="AlphaFoldDB" id="A0A645EVL2"/>
<dbReference type="EMBL" id="VSSQ01051367">
    <property type="protein sequence ID" value="MPN05466.1"/>
    <property type="molecule type" value="Genomic_DNA"/>
</dbReference>
<proteinExistence type="predicted"/>
<comment type="caution">
    <text evidence="1">The sequence shown here is derived from an EMBL/GenBank/DDBJ whole genome shotgun (WGS) entry which is preliminary data.</text>
</comment>
<sequence>MRLCSGEVEVHRHHAAGLDERLRDDALAGASLMRGQKILCAEQLGDLCLQTVEGCASRIAVVRGHHCGGLLVAHGVDAAVGEHIQKDILVAQQKRIVARGCHRFVPFLNRQKVEFLHDANLVHFEGELFS</sequence>
<organism evidence="1">
    <name type="scientific">bioreactor metagenome</name>
    <dbReference type="NCBI Taxonomy" id="1076179"/>
    <lineage>
        <taxon>unclassified sequences</taxon>
        <taxon>metagenomes</taxon>
        <taxon>ecological metagenomes</taxon>
    </lineage>
</organism>
<accession>A0A645EVL2</accession>
<protein>
    <submittedName>
        <fullName evidence="1">Uncharacterized protein</fullName>
    </submittedName>
</protein>
<name>A0A645EVL2_9ZZZZ</name>
<evidence type="ECO:0000313" key="1">
    <source>
        <dbReference type="EMBL" id="MPN05466.1"/>
    </source>
</evidence>
<reference evidence="1" key="1">
    <citation type="submission" date="2019-08" db="EMBL/GenBank/DDBJ databases">
        <authorList>
            <person name="Kucharzyk K."/>
            <person name="Murdoch R.W."/>
            <person name="Higgins S."/>
            <person name="Loffler F."/>
        </authorList>
    </citation>
    <scope>NUCLEOTIDE SEQUENCE</scope>
</reference>
<gene>
    <name evidence="1" type="ORF">SDC9_152716</name>
</gene>